<dbReference type="PATRIC" id="fig|61435.5.peg.1368"/>
<accession>A0A0V8M074</accession>
<feature type="domain" description="Nitrogenase/oxidoreductase component 1" evidence="16">
    <location>
        <begin position="24"/>
        <end position="444"/>
    </location>
</feature>
<comment type="cofactor">
    <cofactor evidence="15">
        <name>[8Fe-7S] cluster</name>
        <dbReference type="ChEBI" id="CHEBI:21143"/>
    </cofactor>
    <text evidence="15">Binds 1 [8Fe-7S] cluster per heterodimer.</text>
</comment>
<dbReference type="InterPro" id="IPR000318">
    <property type="entry name" value="Nase_comp1_CS"/>
</dbReference>
<evidence type="ECO:0000313" key="18">
    <source>
        <dbReference type="Proteomes" id="UP000053577"/>
    </source>
</evidence>
<dbReference type="NCBIfam" id="TIGR01286">
    <property type="entry name" value="nifK"/>
    <property type="match status" value="1"/>
</dbReference>
<dbReference type="PROSITE" id="PS00699">
    <property type="entry name" value="NITROGENASE_1_1"/>
    <property type="match status" value="1"/>
</dbReference>
<evidence type="ECO:0000256" key="11">
    <source>
        <dbReference type="ARBA" id="ARBA00023014"/>
    </source>
</evidence>
<keyword evidence="12 14" id="KW-0535">Nitrogen fixation</keyword>
<dbReference type="InterPro" id="IPR005976">
    <property type="entry name" value="Nase_Mo-Fe_CF_bsu"/>
</dbReference>
<evidence type="ECO:0000256" key="8">
    <source>
        <dbReference type="ARBA" id="ARBA00022840"/>
    </source>
</evidence>
<comment type="function">
    <text evidence="1 15">This molybdenum-iron protein is part of the nitrogenase complex that catalyzes the key enzymatic reactions in nitrogen fixation.</text>
</comment>
<evidence type="ECO:0000259" key="16">
    <source>
        <dbReference type="Pfam" id="PF00148"/>
    </source>
</evidence>
<dbReference type="SUPFAM" id="SSF53807">
    <property type="entry name" value="Helical backbone' metal receptor"/>
    <property type="match status" value="1"/>
</dbReference>
<comment type="catalytic activity">
    <reaction evidence="13 15">
        <text>N2 + 8 reduced [2Fe-2S]-[ferredoxin] + 16 ATP + 16 H2O = H2 + 8 oxidized [2Fe-2S]-[ferredoxin] + 2 NH4(+) + 16 ADP + 16 phosphate + 6 H(+)</text>
        <dbReference type="Rhea" id="RHEA:21448"/>
        <dbReference type="Rhea" id="RHEA-COMP:10000"/>
        <dbReference type="Rhea" id="RHEA-COMP:10001"/>
        <dbReference type="ChEBI" id="CHEBI:15377"/>
        <dbReference type="ChEBI" id="CHEBI:15378"/>
        <dbReference type="ChEBI" id="CHEBI:17997"/>
        <dbReference type="ChEBI" id="CHEBI:18276"/>
        <dbReference type="ChEBI" id="CHEBI:28938"/>
        <dbReference type="ChEBI" id="CHEBI:30616"/>
        <dbReference type="ChEBI" id="CHEBI:33737"/>
        <dbReference type="ChEBI" id="CHEBI:33738"/>
        <dbReference type="ChEBI" id="CHEBI:43474"/>
        <dbReference type="ChEBI" id="CHEBI:456216"/>
        <dbReference type="EC" id="1.18.6.1"/>
    </reaction>
</comment>
<dbReference type="EC" id="1.18.6.1" evidence="4 15"/>
<dbReference type="GO" id="GO:0005524">
    <property type="term" value="F:ATP binding"/>
    <property type="evidence" value="ECO:0007669"/>
    <property type="project" value="UniProtKB-KW"/>
</dbReference>
<dbReference type="RefSeq" id="WP_058292616.1">
    <property type="nucleotide sequence ID" value="NZ_JGYD01000025.1"/>
</dbReference>
<comment type="similarity">
    <text evidence="2 14">Belongs to the NifD/NifK/NifE/NifN family.</text>
</comment>
<keyword evidence="10 15" id="KW-0408">Iron</keyword>
<dbReference type="PANTHER" id="PTHR33712:SF7">
    <property type="entry name" value="LIGHT-INDEPENDENT PROTOCHLOROPHYLLIDE REDUCTASE SUBUNIT B"/>
    <property type="match status" value="1"/>
</dbReference>
<dbReference type="InterPro" id="IPR050152">
    <property type="entry name" value="ChlB/BchB/BchZ"/>
</dbReference>
<evidence type="ECO:0000256" key="6">
    <source>
        <dbReference type="ARBA" id="ARBA00022723"/>
    </source>
</evidence>
<evidence type="ECO:0000256" key="14">
    <source>
        <dbReference type="RuleBase" id="RU004021"/>
    </source>
</evidence>
<dbReference type="GO" id="GO:0016163">
    <property type="term" value="F:nitrogenase activity"/>
    <property type="evidence" value="ECO:0007669"/>
    <property type="project" value="UniProtKB-EC"/>
</dbReference>
<evidence type="ECO:0000256" key="10">
    <source>
        <dbReference type="ARBA" id="ARBA00023004"/>
    </source>
</evidence>
<evidence type="ECO:0000256" key="15">
    <source>
        <dbReference type="RuleBase" id="RU364127"/>
    </source>
</evidence>
<protein>
    <recommendedName>
        <fullName evidence="5 15">Nitrogenase molybdenum-iron protein beta chain</fullName>
        <ecNumber evidence="4 15">1.18.6.1</ecNumber>
    </recommendedName>
    <alternativeName>
        <fullName evidence="15">Dinitrogenase</fullName>
    </alternativeName>
</protein>
<organism evidence="17 18">
    <name type="scientific">Dehalococcoides mccartyi</name>
    <dbReference type="NCBI Taxonomy" id="61435"/>
    <lineage>
        <taxon>Bacteria</taxon>
        <taxon>Bacillati</taxon>
        <taxon>Chloroflexota</taxon>
        <taxon>Dehalococcoidia</taxon>
        <taxon>Dehalococcoidales</taxon>
        <taxon>Dehalococcoidaceae</taxon>
        <taxon>Dehalococcoides</taxon>
    </lineage>
</organism>
<evidence type="ECO:0000256" key="3">
    <source>
        <dbReference type="ARBA" id="ARBA00011462"/>
    </source>
</evidence>
<comment type="subunit">
    <text evidence="3 15">Tetramer of two alpha and two beta chains. Forms complex with the iron protein (nitrogenase component 2).</text>
</comment>
<evidence type="ECO:0000313" key="17">
    <source>
        <dbReference type="EMBL" id="KSV17160.1"/>
    </source>
</evidence>
<name>A0A0V8M074_9CHLR</name>
<evidence type="ECO:0000256" key="1">
    <source>
        <dbReference type="ARBA" id="ARBA00002621"/>
    </source>
</evidence>
<dbReference type="CDD" id="cd01974">
    <property type="entry name" value="Nitrogenase_MoFe_beta"/>
    <property type="match status" value="1"/>
</dbReference>
<dbReference type="InterPro" id="IPR000510">
    <property type="entry name" value="Nase/OxRdtase_comp1"/>
</dbReference>
<comment type="caution">
    <text evidence="17">The sequence shown here is derived from an EMBL/GenBank/DDBJ whole genome shotgun (WGS) entry which is preliminary data.</text>
</comment>
<dbReference type="PANTHER" id="PTHR33712">
    <property type="entry name" value="LIGHT-INDEPENDENT PROTOCHLOROPHYLLIDE REDUCTASE SUBUNIT B"/>
    <property type="match status" value="1"/>
</dbReference>
<dbReference type="AlphaFoldDB" id="A0A0V8M074"/>
<keyword evidence="11 15" id="KW-0411">Iron-sulfur</keyword>
<keyword evidence="6 15" id="KW-0479">Metal-binding</keyword>
<proteinExistence type="inferred from homology"/>
<dbReference type="GO" id="GO:0016612">
    <property type="term" value="C:molybdenum-iron nitrogenase complex"/>
    <property type="evidence" value="ECO:0007669"/>
    <property type="project" value="InterPro"/>
</dbReference>
<dbReference type="GO" id="GO:0051536">
    <property type="term" value="F:iron-sulfur cluster binding"/>
    <property type="evidence" value="ECO:0007669"/>
    <property type="project" value="UniProtKB-KW"/>
</dbReference>
<evidence type="ECO:0000256" key="9">
    <source>
        <dbReference type="ARBA" id="ARBA00023002"/>
    </source>
</evidence>
<evidence type="ECO:0000256" key="5">
    <source>
        <dbReference type="ARBA" id="ARBA00014775"/>
    </source>
</evidence>
<evidence type="ECO:0000256" key="13">
    <source>
        <dbReference type="ARBA" id="ARBA00047967"/>
    </source>
</evidence>
<dbReference type="EMBL" id="JGYD01000025">
    <property type="protein sequence ID" value="KSV17160.1"/>
    <property type="molecule type" value="Genomic_DNA"/>
</dbReference>
<dbReference type="Pfam" id="PF00148">
    <property type="entry name" value="Oxidored_nitro"/>
    <property type="match status" value="1"/>
</dbReference>
<keyword evidence="7 15" id="KW-0547">Nucleotide-binding</keyword>
<dbReference type="Gene3D" id="3.40.50.1980">
    <property type="entry name" value="Nitrogenase molybdenum iron protein domain"/>
    <property type="match status" value="3"/>
</dbReference>
<evidence type="ECO:0000256" key="4">
    <source>
        <dbReference type="ARBA" id="ARBA00012773"/>
    </source>
</evidence>
<gene>
    <name evidence="17" type="ORF">DA01_06955</name>
</gene>
<keyword evidence="8 15" id="KW-0067">ATP-binding</keyword>
<keyword evidence="9 15" id="KW-0560">Oxidoreductase</keyword>
<evidence type="ECO:0000256" key="12">
    <source>
        <dbReference type="ARBA" id="ARBA00023231"/>
    </source>
</evidence>
<dbReference type="Proteomes" id="UP000053577">
    <property type="component" value="Unassembled WGS sequence"/>
</dbReference>
<dbReference type="GO" id="GO:0046872">
    <property type="term" value="F:metal ion binding"/>
    <property type="evidence" value="ECO:0007669"/>
    <property type="project" value="UniProtKB-KW"/>
</dbReference>
<evidence type="ECO:0000256" key="2">
    <source>
        <dbReference type="ARBA" id="ARBA00011002"/>
    </source>
</evidence>
<dbReference type="OrthoDB" id="9800746at2"/>
<dbReference type="Gene3D" id="1.20.89.10">
    <property type="entry name" value="Nitrogenase Molybdenum-iron Protein, subunit B, domain 4"/>
    <property type="match status" value="1"/>
</dbReference>
<reference evidence="17 18" key="1">
    <citation type="journal article" date="2015" name="Sci. Rep.">
        <title>A comparative genomics and reductive dehalogenase gene transcription study of two chloroethene-respiring bacteria, Dehalococcoides mccartyi strains MB and 11a.</title>
        <authorList>
            <person name="Low A."/>
            <person name="Shen Z."/>
            <person name="Cheng D."/>
            <person name="Rogers M.J."/>
            <person name="Lee P.K."/>
            <person name="He J."/>
        </authorList>
    </citation>
    <scope>NUCLEOTIDE SEQUENCE [LARGE SCALE GENOMIC DNA]</scope>
    <source>
        <strain evidence="17 18">MB</strain>
    </source>
</reference>
<evidence type="ECO:0000256" key="7">
    <source>
        <dbReference type="ARBA" id="ARBA00022741"/>
    </source>
</evidence>
<sequence length="461" mass="50816">MLLRHTAPGDSPREALTINPAKTCQPIGAMYAALGIHNCLPHSHGSQGCCAYHRSTLTRHYKEQVLSGTSSFTEGASVFGGQANLLQAIDNIFSVYNPDIIAVHTTCLSETIGDDITQIISKAKIENHIPQGKLVIHTNTPSYAGSHVTGFANMVKSMVQYLSEPAEGMPERRANIIPGWVEPADMREIKRLVEAMGINYIMFPDTSGVLDTPLTGHSELFPAGGTTIKQLHDTGRSKITFALGEAASGPAALQLDSKCKVPYDLLDLPIGLQATDRFINALCKRFHVDVPESITEERGRLLNLISNLHQYTYGKRVALWGDPDQLVALSEFLVLLNMKPVYVLTGTPGKRFEERMAAVLGDSVPEAKIAQGPGADMYRLHQWIKQEGVDLLIGNTYGKYIARDENTPLVRLGFPILDRVGHQYFPVVGYRGAMRLLEMILNAFLDKKDRECKEESFELVM</sequence>